<evidence type="ECO:0000259" key="1">
    <source>
        <dbReference type="PROSITE" id="PS51677"/>
    </source>
</evidence>
<dbReference type="Proteomes" id="UP001527099">
    <property type="component" value="Unassembled WGS sequence"/>
</dbReference>
<reference evidence="2 3" key="1">
    <citation type="submission" date="2022-05" db="EMBL/GenBank/DDBJ databases">
        <title>Genome Sequencing of Bee-Associated Microbes.</title>
        <authorList>
            <person name="Dunlap C."/>
        </authorList>
    </citation>
    <scope>NUCLEOTIDE SEQUENCE [LARGE SCALE GENOMIC DNA]</scope>
    <source>
        <strain evidence="2 3">NRRL B-14421</strain>
    </source>
</reference>
<dbReference type="PANTHER" id="PTHR47561">
    <property type="entry name" value="POLYSACCHARIDE DEACETYLASE FAMILY PROTEIN (AFU_ORTHOLOGUE AFUA_6G05030)"/>
    <property type="match status" value="1"/>
</dbReference>
<organism evidence="2 3">
    <name type="scientific">Paenibacillus alginolyticus</name>
    <dbReference type="NCBI Taxonomy" id="59839"/>
    <lineage>
        <taxon>Bacteria</taxon>
        <taxon>Bacillati</taxon>
        <taxon>Bacillota</taxon>
        <taxon>Bacilli</taxon>
        <taxon>Bacillales</taxon>
        <taxon>Paenibacillaceae</taxon>
        <taxon>Paenibacillus</taxon>
    </lineage>
</organism>
<keyword evidence="3" id="KW-1185">Reference proteome</keyword>
<dbReference type="EMBL" id="JAMDMX010000059">
    <property type="protein sequence ID" value="MCY9695062.1"/>
    <property type="molecule type" value="Genomic_DNA"/>
</dbReference>
<dbReference type="InterPro" id="IPR002509">
    <property type="entry name" value="NODB_dom"/>
</dbReference>
<dbReference type="PROSITE" id="PS51677">
    <property type="entry name" value="NODB"/>
    <property type="match status" value="1"/>
</dbReference>
<sequence>MLNALTVDVEDWYMTSDFNFPQEKWGGFEDRVVTSTMNLLELFDRYEVKGTFFVLGCVAKRHPYLVEEIDRRGHEVASHGYWHRMLTTLSANEFREDLRASKEILERIVKKPVTLFRAPSWSVAADRYDYLRIMQEEGFTCDSSLQPFHTPLSGVAGAPVEPFVPIVGGEALELIEFPPTVLKLKALTLPFSGGFYLRAMPYQVVRKALKQVNNSRHGMIYIHPWEIDLEQPRMKASAFTRLSHYYGMRTTYRKLERLLSEFSFTTLGEILQKNESYPMKTLTSPTKTVLSKGSTHS</sequence>
<gene>
    <name evidence="2" type="ORF">M5X19_19460</name>
</gene>
<dbReference type="SUPFAM" id="SSF88713">
    <property type="entry name" value="Glycoside hydrolase/deacetylase"/>
    <property type="match status" value="1"/>
</dbReference>
<dbReference type="Pfam" id="PF11959">
    <property type="entry name" value="DUF3473"/>
    <property type="match status" value="1"/>
</dbReference>
<evidence type="ECO:0000313" key="3">
    <source>
        <dbReference type="Proteomes" id="UP001527099"/>
    </source>
</evidence>
<dbReference type="InterPro" id="IPR045235">
    <property type="entry name" value="PuuE_HpPgdA-like"/>
</dbReference>
<dbReference type="PANTHER" id="PTHR47561:SF1">
    <property type="entry name" value="POLYSACCHARIDE DEACETYLASE FAMILY PROTEIN (AFU_ORTHOLOGUE AFUA_6G05030)"/>
    <property type="match status" value="1"/>
</dbReference>
<proteinExistence type="predicted"/>
<dbReference type="InterPro" id="IPR011330">
    <property type="entry name" value="Glyco_hydro/deAcase_b/a-brl"/>
</dbReference>
<dbReference type="CDD" id="cd10941">
    <property type="entry name" value="CE4_PuuE_HpPgdA_like_2"/>
    <property type="match status" value="1"/>
</dbReference>
<evidence type="ECO:0000313" key="2">
    <source>
        <dbReference type="EMBL" id="MCY9695062.1"/>
    </source>
</evidence>
<feature type="domain" description="NodB homology" evidence="1">
    <location>
        <begin position="10"/>
        <end position="297"/>
    </location>
</feature>
<dbReference type="RefSeq" id="WP_051253497.1">
    <property type="nucleotide sequence ID" value="NZ_JAMDMW010000013.1"/>
</dbReference>
<name>A0ABT4GFU6_9BACL</name>
<comment type="caution">
    <text evidence="2">The sequence shown here is derived from an EMBL/GenBank/DDBJ whole genome shotgun (WGS) entry which is preliminary data.</text>
</comment>
<accession>A0ABT4GFU6</accession>
<dbReference type="Pfam" id="PF01522">
    <property type="entry name" value="Polysacc_deac_1"/>
    <property type="match status" value="1"/>
</dbReference>
<dbReference type="Gene3D" id="3.20.20.370">
    <property type="entry name" value="Glycoside hydrolase/deacetylase"/>
    <property type="match status" value="1"/>
</dbReference>
<dbReference type="InterPro" id="IPR022560">
    <property type="entry name" value="DUF3473"/>
</dbReference>
<protein>
    <submittedName>
        <fullName evidence="2">DUF3473 domain-containing protein</fullName>
    </submittedName>
</protein>